<organism evidence="3 4">
    <name type="scientific">Entomortierella parvispora</name>
    <dbReference type="NCBI Taxonomy" id="205924"/>
    <lineage>
        <taxon>Eukaryota</taxon>
        <taxon>Fungi</taxon>
        <taxon>Fungi incertae sedis</taxon>
        <taxon>Mucoromycota</taxon>
        <taxon>Mortierellomycotina</taxon>
        <taxon>Mortierellomycetes</taxon>
        <taxon>Mortierellales</taxon>
        <taxon>Mortierellaceae</taxon>
        <taxon>Entomortierella</taxon>
    </lineage>
</organism>
<feature type="transmembrane region" description="Helical" evidence="2">
    <location>
        <begin position="90"/>
        <end position="112"/>
    </location>
</feature>
<evidence type="ECO:0000256" key="2">
    <source>
        <dbReference type="SAM" id="Phobius"/>
    </source>
</evidence>
<dbReference type="Proteomes" id="UP000827284">
    <property type="component" value="Unassembled WGS sequence"/>
</dbReference>
<accession>A0A9P3LX45</accession>
<keyword evidence="4" id="KW-1185">Reference proteome</keyword>
<keyword evidence="2" id="KW-0812">Transmembrane</keyword>
<name>A0A9P3LX45_9FUNG</name>
<dbReference type="EMBL" id="BQFW01000008">
    <property type="protein sequence ID" value="GJJ73465.1"/>
    <property type="molecule type" value="Genomic_DNA"/>
</dbReference>
<feature type="region of interest" description="Disordered" evidence="1">
    <location>
        <begin position="35"/>
        <end position="73"/>
    </location>
</feature>
<sequence length="150" mass="16202">MFANRASLTLLRTPLLARPGANLVTVTSSRAAAGARMTLRNKSTSTASPPIPKSGADPAGKSTTSSSSSNPKVEKEPGFFTMIFQGQSKLTIATVIVGAIAADASFTYLTLFHNREEGKFMKEDTFYHRLFSKLGFDLNKVEEVVNPKDQ</sequence>
<proteinExistence type="predicted"/>
<gene>
    <name evidence="3" type="ORF">EMPS_05823</name>
</gene>
<protein>
    <submittedName>
        <fullName evidence="3">Uncharacterized protein</fullName>
    </submittedName>
</protein>
<evidence type="ECO:0000313" key="3">
    <source>
        <dbReference type="EMBL" id="GJJ73465.1"/>
    </source>
</evidence>
<keyword evidence="2" id="KW-1133">Transmembrane helix</keyword>
<comment type="caution">
    <text evidence="3">The sequence shown here is derived from an EMBL/GenBank/DDBJ whole genome shotgun (WGS) entry which is preliminary data.</text>
</comment>
<keyword evidence="2" id="KW-0472">Membrane</keyword>
<evidence type="ECO:0000256" key="1">
    <source>
        <dbReference type="SAM" id="MobiDB-lite"/>
    </source>
</evidence>
<reference evidence="3" key="2">
    <citation type="journal article" date="2022" name="Microbiol. Resour. Announc.">
        <title>Whole-Genome Sequence of Entomortierella parvispora E1425, a Mucoromycotan Fungus Associated with Burkholderiaceae-Related Endosymbiotic Bacteria.</title>
        <authorList>
            <person name="Herlambang A."/>
            <person name="Guo Y."/>
            <person name="Takashima Y."/>
            <person name="Narisawa K."/>
            <person name="Ohta H."/>
            <person name="Nishizawa T."/>
        </authorList>
    </citation>
    <scope>NUCLEOTIDE SEQUENCE</scope>
    <source>
        <strain evidence="3">E1425</strain>
    </source>
</reference>
<dbReference type="AlphaFoldDB" id="A0A9P3LX45"/>
<reference evidence="3" key="1">
    <citation type="submission" date="2021-11" db="EMBL/GenBank/DDBJ databases">
        <authorList>
            <person name="Herlambang A."/>
            <person name="Guo Y."/>
            <person name="Takashima Y."/>
            <person name="Nishizawa T."/>
        </authorList>
    </citation>
    <scope>NUCLEOTIDE SEQUENCE</scope>
    <source>
        <strain evidence="3">E1425</strain>
    </source>
</reference>
<evidence type="ECO:0000313" key="4">
    <source>
        <dbReference type="Proteomes" id="UP000827284"/>
    </source>
</evidence>
<dbReference type="OrthoDB" id="10502504at2759"/>